<feature type="region of interest" description="Disordered" evidence="1">
    <location>
        <begin position="1"/>
        <end position="31"/>
    </location>
</feature>
<dbReference type="OrthoDB" id="1376257at2"/>
<keyword evidence="3" id="KW-1185">Reference proteome</keyword>
<gene>
    <name evidence="2" type="ORF">Ttaiw_01850</name>
</gene>
<feature type="compositionally biased region" description="Polar residues" evidence="1">
    <location>
        <begin position="20"/>
        <end position="31"/>
    </location>
</feature>
<dbReference type="Proteomes" id="UP000317763">
    <property type="component" value="Unassembled WGS sequence"/>
</dbReference>
<dbReference type="RefSeq" id="WP_043702356.1">
    <property type="nucleotide sequence ID" value="NZ_CP083911.1"/>
</dbReference>
<dbReference type="EMBL" id="VJOM01000021">
    <property type="protein sequence ID" value="TSE30593.1"/>
    <property type="molecule type" value="Genomic_DNA"/>
</dbReference>
<evidence type="ECO:0000313" key="3">
    <source>
        <dbReference type="Proteomes" id="UP000317763"/>
    </source>
</evidence>
<protein>
    <submittedName>
        <fullName evidence="2">Uncharacterized protein</fullName>
    </submittedName>
</protein>
<organism evidence="2 3">
    <name type="scientific">Tepidimonas taiwanensis</name>
    <dbReference type="NCBI Taxonomy" id="307486"/>
    <lineage>
        <taxon>Bacteria</taxon>
        <taxon>Pseudomonadati</taxon>
        <taxon>Pseudomonadota</taxon>
        <taxon>Betaproteobacteria</taxon>
        <taxon>Burkholderiales</taxon>
        <taxon>Tepidimonas</taxon>
    </lineage>
</organism>
<comment type="caution">
    <text evidence="2">The sequence shown here is derived from an EMBL/GenBank/DDBJ whole genome shotgun (WGS) entry which is preliminary data.</text>
</comment>
<evidence type="ECO:0000256" key="1">
    <source>
        <dbReference type="SAM" id="MobiDB-lite"/>
    </source>
</evidence>
<proteinExistence type="predicted"/>
<sequence>MHSVRETLDRPKVPGIDASLQPQYGHQKSVRDQTTLYLTPLHGRADVLKRLLANIGKAVRHVSATAEQFKDLDRWGCLLRYISDHIAPVIGPPSPPTGLPTAR</sequence>
<name>A0A554X461_9BURK</name>
<dbReference type="AlphaFoldDB" id="A0A554X461"/>
<reference evidence="2 3" key="1">
    <citation type="submission" date="2019-07" db="EMBL/GenBank/DDBJ databases">
        <title>Tepidimonas taiwanensis I1-1 draft genome.</title>
        <authorList>
            <person name="Da Costa M.S."/>
            <person name="Froufe H.J.C."/>
            <person name="Egas C."/>
            <person name="Albuquerque L."/>
        </authorList>
    </citation>
    <scope>NUCLEOTIDE SEQUENCE [LARGE SCALE GENOMIC DNA]</scope>
    <source>
        <strain evidence="2 3">I1-1</strain>
    </source>
</reference>
<evidence type="ECO:0000313" key="2">
    <source>
        <dbReference type="EMBL" id="TSE30593.1"/>
    </source>
</evidence>
<accession>A0A554X461</accession>
<feature type="compositionally biased region" description="Basic and acidic residues" evidence="1">
    <location>
        <begin position="1"/>
        <end position="12"/>
    </location>
</feature>